<dbReference type="RefSeq" id="WP_033981972.1">
    <property type="nucleotide sequence ID" value="NZ_CAADQW010000585.1"/>
</dbReference>
<dbReference type="EMBL" id="MT437279">
    <property type="protein sequence ID" value="QRX85522.1"/>
    <property type="molecule type" value="Genomic_DNA"/>
</dbReference>
<sequence>MTVNLKKIYVGYRAKEKISSALLEQLDWFYRAADFDPKTGLALPQALSSFLKKIAQPVNNSIIHDRLWRITEHSRAALEHLMRSLNESPRREQALMPIHAVRELDANSFIKLSNRPGRTIREKLAGKPHMQAVRRFQSVDLPENRLLKAFVRHLVELLEFRLDYLGHEDEILPKIQSWLHSEEAQAIGNWDNLPPNNTLLSHRDYRRIWDSWRWLQTLDDDVAGDFVQVEARDKTMRLWRQCAQMWSSGKHLFSEMPLIFDYEKFEILPWSSKPPLFNTSRKNISRHSLQCEITDPVCVDFTSLRPSYDCGDGAFAQSLPDTFLWQQWRRDDESIDIELFHSDAVWLHPQSITISGPDLLFAKGNTSENCDRAARAFTIRLHEIFRNDTLYWLVPDFLNDFELELIRRNLNARFSNAEPLPRSVAAVFALADPEKIKGEGYAVVVVDTIGNKTCAVKLLAKFDENLKKRLPITRGFYWERCPPVIIANADDNRTEFQGYDISVVDAQERWHDAIPASRSGYIDPEHLKRDRRIGGFAFCINLTGSPVAGGVRLHTLQQQAGDIPLWRDQIPELSIKVMKDGHYQRFHLVSRGTTIKPVRGKPVFIPIAEEFTLLAGKQHYSFPLYIGSNADDLGFSARLDSPDFPLKGDVLCDLNLTFEYGADTPYKLVFTPRAESIRPMRATWQRMDEIVISDAPAPEYPTPITWSDLRIFPKSGSNETTDLLDWMQRGIAQLDRHLYIRPKPRITGEISSAWKIDKKGGKFTFAACDAVEDSVFIHQNSFIHELNFVDFSEGQEISFELREREGKYSGWKVAGPTYKDAVHLKFFDKESEKDLVANIRKSLYFPVIQVWRDGRSISDPECPQDFSAAMKINCEYLVALLSEDELPESVRAEIIFLLFCMHKDVPDDCIQLIFDKIRDGNILEKSLVGFALGDVSKQWQYDLLSKLVENLTGDVLRIFSYAIWREQNFVDKICLADMRSILNTLSIMLGNIKQCPPRKYEKDEWTARNWIRSTTEPLELLLGLLRTRASSNPEIKMLLQPHQKITKEFAKQIEHVTEIILQSDIPLFSRVQLNLQKPKSDRAPDLLYALRLYLGGDDGADAIHISSVSDGNSD</sequence>
<dbReference type="InterPro" id="IPR018633">
    <property type="entry name" value="DUF2357"/>
</dbReference>
<evidence type="ECO:0000259" key="1">
    <source>
        <dbReference type="Pfam" id="PF09823"/>
    </source>
</evidence>
<dbReference type="AlphaFoldDB" id="A0A894XB38"/>
<organism evidence="2">
    <name type="scientific">Pseudomonas aeruginosa</name>
    <dbReference type="NCBI Taxonomy" id="287"/>
    <lineage>
        <taxon>Bacteria</taxon>
        <taxon>Pseudomonadati</taxon>
        <taxon>Pseudomonadota</taxon>
        <taxon>Gammaproteobacteria</taxon>
        <taxon>Pseudomonadales</taxon>
        <taxon>Pseudomonadaceae</taxon>
        <taxon>Pseudomonas</taxon>
    </lineage>
</organism>
<proteinExistence type="predicted"/>
<reference evidence="2" key="1">
    <citation type="journal article" name="Microorganisms">
        <title>Unravelling the Features of Success of VIM-Producing ST111 and ST235 Pseudomonas aeruginosa in a Greek Hospital.</title>
        <authorList>
            <person name="Papagiannitsis C.C."/>
            <person name="Verra A."/>
            <person name="Galani V."/>
            <person name="Xitsas S."/>
            <person name="Bitar I."/>
            <person name="Hrabak J."/>
            <person name="Petinaki E."/>
        </authorList>
    </citation>
    <scope>NUCLEOTIDE SEQUENCE</scope>
    <source>
        <strain evidence="2">Pae9047-Lar</strain>
    </source>
</reference>
<protein>
    <recommendedName>
        <fullName evidence="1">DUF2357 domain-containing protein</fullName>
    </recommendedName>
</protein>
<feature type="domain" description="DUF2357" evidence="1">
    <location>
        <begin position="72"/>
        <end position="165"/>
    </location>
</feature>
<dbReference type="Pfam" id="PF09823">
    <property type="entry name" value="DUF2357"/>
    <property type="match status" value="1"/>
</dbReference>
<accession>A0A894XB38</accession>
<evidence type="ECO:0000313" key="2">
    <source>
        <dbReference type="EMBL" id="QRX85522.1"/>
    </source>
</evidence>
<name>A0A894XB38_PSEAI</name>